<evidence type="ECO:0000256" key="3">
    <source>
        <dbReference type="SAM" id="MobiDB-lite"/>
    </source>
</evidence>
<reference evidence="4 5" key="1">
    <citation type="submission" date="2024-01" db="EMBL/GenBank/DDBJ databases">
        <title>The genomes of 5 underutilized Papilionoideae crops provide insights into root nodulation and disease resistance.</title>
        <authorList>
            <person name="Yuan L."/>
        </authorList>
    </citation>
    <scope>NUCLEOTIDE SEQUENCE [LARGE SCALE GENOMIC DNA]</scope>
    <source>
        <strain evidence="4">LY-2023</strain>
        <tissue evidence="4">Leaf</tissue>
    </source>
</reference>
<comment type="caution">
    <text evidence="4">The sequence shown here is derived from an EMBL/GenBank/DDBJ whole genome shotgun (WGS) entry which is preliminary data.</text>
</comment>
<feature type="region of interest" description="Disordered" evidence="3">
    <location>
        <begin position="1"/>
        <end position="84"/>
    </location>
</feature>
<dbReference type="AlphaFoldDB" id="A0AAN9JN87"/>
<keyword evidence="2" id="KW-0175">Coiled coil</keyword>
<accession>A0AAN9JN87</accession>
<dbReference type="Proteomes" id="UP001359559">
    <property type="component" value="Unassembled WGS sequence"/>
</dbReference>
<evidence type="ECO:0000256" key="2">
    <source>
        <dbReference type="ARBA" id="ARBA00023054"/>
    </source>
</evidence>
<comment type="similarity">
    <text evidence="1">Belongs to the WEB family.</text>
</comment>
<protein>
    <submittedName>
        <fullName evidence="4">Uncharacterized protein</fullName>
    </submittedName>
</protein>
<sequence>MLSSSGRRLRRLRKIGRKERKREKKKEKKERKHTDGTSKEKKEKPHKGGSLKEKKHKQRTSHAAVVLKAARGKRSSMDSLQDRATLEQSEKKLQVLKKEFSPKLTKNLEVQLVETKVTDEESFLRSLVETINLELENIKEKEFETRSIVRNMYVRLCKTKFELEAYVVEESKVRDAEKKLQVVVEEAEAAKAAEASALEHITVLTKRTTTTRASIFESGVVIIISKEEFESLSHKVKESDKLEEMKVVVAKAQVEDIKASKNEAFKRLETTQKEIGDIKTAI</sequence>
<feature type="compositionally biased region" description="Basic residues" evidence="3">
    <location>
        <begin position="7"/>
        <end position="31"/>
    </location>
</feature>
<dbReference type="GO" id="GO:0009903">
    <property type="term" value="P:chloroplast avoidance movement"/>
    <property type="evidence" value="ECO:0007669"/>
    <property type="project" value="TreeGrafter"/>
</dbReference>
<feature type="compositionally biased region" description="Basic and acidic residues" evidence="3">
    <location>
        <begin position="32"/>
        <end position="43"/>
    </location>
</feature>
<dbReference type="PANTHER" id="PTHR32054">
    <property type="entry name" value="HEAVY CHAIN, PUTATIVE, EXPRESSED-RELATED-RELATED"/>
    <property type="match status" value="1"/>
</dbReference>
<proteinExistence type="inferred from homology"/>
<organism evidence="4 5">
    <name type="scientific">Clitoria ternatea</name>
    <name type="common">Butterfly pea</name>
    <dbReference type="NCBI Taxonomy" id="43366"/>
    <lineage>
        <taxon>Eukaryota</taxon>
        <taxon>Viridiplantae</taxon>
        <taxon>Streptophyta</taxon>
        <taxon>Embryophyta</taxon>
        <taxon>Tracheophyta</taxon>
        <taxon>Spermatophyta</taxon>
        <taxon>Magnoliopsida</taxon>
        <taxon>eudicotyledons</taxon>
        <taxon>Gunneridae</taxon>
        <taxon>Pentapetalae</taxon>
        <taxon>rosids</taxon>
        <taxon>fabids</taxon>
        <taxon>Fabales</taxon>
        <taxon>Fabaceae</taxon>
        <taxon>Papilionoideae</taxon>
        <taxon>50 kb inversion clade</taxon>
        <taxon>NPAAA clade</taxon>
        <taxon>indigoferoid/millettioid clade</taxon>
        <taxon>Phaseoleae</taxon>
        <taxon>Clitoria</taxon>
    </lineage>
</organism>
<gene>
    <name evidence="4" type="ORF">RJT34_13003</name>
</gene>
<keyword evidence="5" id="KW-1185">Reference proteome</keyword>
<feature type="compositionally biased region" description="Basic residues" evidence="3">
    <location>
        <begin position="44"/>
        <end position="60"/>
    </location>
</feature>
<name>A0AAN9JN87_CLITE</name>
<dbReference type="EMBL" id="JAYKXN010000003">
    <property type="protein sequence ID" value="KAK7302123.1"/>
    <property type="molecule type" value="Genomic_DNA"/>
</dbReference>
<dbReference type="GO" id="GO:0009904">
    <property type="term" value="P:chloroplast accumulation movement"/>
    <property type="evidence" value="ECO:0007669"/>
    <property type="project" value="TreeGrafter"/>
</dbReference>
<evidence type="ECO:0000313" key="5">
    <source>
        <dbReference type="Proteomes" id="UP001359559"/>
    </source>
</evidence>
<dbReference type="PANTHER" id="PTHR32054:SF3">
    <property type="entry name" value="HEAVY CHAIN, PUTATIVE, EXPRESSED-RELATED"/>
    <property type="match status" value="1"/>
</dbReference>
<dbReference type="GO" id="GO:0005829">
    <property type="term" value="C:cytosol"/>
    <property type="evidence" value="ECO:0007669"/>
    <property type="project" value="TreeGrafter"/>
</dbReference>
<evidence type="ECO:0000256" key="1">
    <source>
        <dbReference type="ARBA" id="ARBA00005485"/>
    </source>
</evidence>
<evidence type="ECO:0000313" key="4">
    <source>
        <dbReference type="EMBL" id="KAK7302123.1"/>
    </source>
</evidence>